<dbReference type="PRINTS" id="PR01950">
    <property type="entry name" value="LANCSUPER"/>
</dbReference>
<dbReference type="EMBL" id="RSCL01000003">
    <property type="protein sequence ID" value="RUT08300.1"/>
    <property type="molecule type" value="Genomic_DNA"/>
</dbReference>
<accession>A0A3S1DE36</accession>
<evidence type="ECO:0000256" key="1">
    <source>
        <dbReference type="PIRSR" id="PIRSR607822-1"/>
    </source>
</evidence>
<dbReference type="InterPro" id="IPR012341">
    <property type="entry name" value="6hp_glycosidase-like_sf"/>
</dbReference>
<reference evidence="3" key="1">
    <citation type="submission" date="2018-12" db="EMBL/GenBank/DDBJ databases">
        <authorList>
            <person name="Will S."/>
            <person name="Neumann-Schaal M."/>
            <person name="Henke P."/>
        </authorList>
    </citation>
    <scope>NUCLEOTIDE SEQUENCE</scope>
    <source>
        <strain evidence="3">PCC 7102</strain>
    </source>
</reference>
<dbReference type="SUPFAM" id="SSF158745">
    <property type="entry name" value="LanC-like"/>
    <property type="match status" value="1"/>
</dbReference>
<gene>
    <name evidence="3" type="ORF">DSM106972_014680</name>
</gene>
<dbReference type="CDD" id="cd04792">
    <property type="entry name" value="LanM-like"/>
    <property type="match status" value="1"/>
</dbReference>
<dbReference type="InterPro" id="IPR017146">
    <property type="entry name" value="Lanti_2_LanM"/>
</dbReference>
<reference evidence="3" key="2">
    <citation type="journal article" date="2019" name="Genome Biol. Evol.">
        <title>Day and night: Metabolic profiles and evolutionary relationships of six axenic non-marine cyanobacteria.</title>
        <authorList>
            <person name="Will S.E."/>
            <person name="Henke P."/>
            <person name="Boedeker C."/>
            <person name="Huang S."/>
            <person name="Brinkmann H."/>
            <person name="Rohde M."/>
            <person name="Jarek M."/>
            <person name="Friedl T."/>
            <person name="Seufert S."/>
            <person name="Schumacher M."/>
            <person name="Overmann J."/>
            <person name="Neumann-Schaal M."/>
            <person name="Petersen J."/>
        </authorList>
    </citation>
    <scope>NUCLEOTIDE SEQUENCE [LARGE SCALE GENOMIC DNA]</scope>
    <source>
        <strain evidence="3">PCC 7102</strain>
    </source>
</reference>
<dbReference type="GO" id="GO:0046872">
    <property type="term" value="F:metal ion binding"/>
    <property type="evidence" value="ECO:0007669"/>
    <property type="project" value="UniProtKB-KW"/>
</dbReference>
<dbReference type="Pfam" id="PF05147">
    <property type="entry name" value="LANC_like"/>
    <property type="match status" value="1"/>
</dbReference>
<dbReference type="SMART" id="SM01260">
    <property type="entry name" value="LANC_like"/>
    <property type="match status" value="1"/>
</dbReference>
<evidence type="ECO:0000313" key="3">
    <source>
        <dbReference type="EMBL" id="RUT08300.1"/>
    </source>
</evidence>
<keyword evidence="1" id="KW-0862">Zinc</keyword>
<dbReference type="Proteomes" id="UP000271624">
    <property type="component" value="Unassembled WGS sequence"/>
</dbReference>
<protein>
    <recommendedName>
        <fullName evidence="2">Lantibiotic biosynthesis protein dehydration domain-containing protein</fullName>
    </recommendedName>
</protein>
<dbReference type="Gene3D" id="1.50.10.10">
    <property type="match status" value="1"/>
</dbReference>
<feature type="binding site" evidence="1">
    <location>
        <position position="1029"/>
    </location>
    <ligand>
        <name>Zn(2+)</name>
        <dbReference type="ChEBI" id="CHEBI:29105"/>
    </ligand>
</feature>
<comment type="caution">
    <text evidence="3">The sequence shown here is derived from an EMBL/GenBank/DDBJ whole genome shotgun (WGS) entry which is preliminary data.</text>
</comment>
<organism evidence="3 4">
    <name type="scientific">Dulcicalothrix desertica PCC 7102</name>
    <dbReference type="NCBI Taxonomy" id="232991"/>
    <lineage>
        <taxon>Bacteria</taxon>
        <taxon>Bacillati</taxon>
        <taxon>Cyanobacteriota</taxon>
        <taxon>Cyanophyceae</taxon>
        <taxon>Nostocales</taxon>
        <taxon>Calotrichaceae</taxon>
        <taxon>Dulcicalothrix</taxon>
    </lineage>
</organism>
<proteinExistence type="predicted"/>
<dbReference type="RefSeq" id="WP_127080122.1">
    <property type="nucleotide sequence ID" value="NZ_RSCL01000003.1"/>
</dbReference>
<dbReference type="InterPro" id="IPR025410">
    <property type="entry name" value="Lant_dehyd"/>
</dbReference>
<dbReference type="Pfam" id="PF13575">
    <property type="entry name" value="DUF4135"/>
    <property type="match status" value="1"/>
</dbReference>
<sequence>MTVTQIELAQIVAQASSFSELLQNQLSKLDAIQVSEQQISAKRLAHWCEVVAQGNWKKFLLRLQWDELDIEVVRYVLGGQPQANIQALPSWAETLREIIQTTSSFKFQNVTQYPSQTEILKSKLPITPENPLPFEDVLLPAISVARQKLLTRLGACSLSPSNLPLEQLSETAYFSLERSLLQKLINLCGKTLEFEFSHSRPIGYSLLELLMGEVQSNNTKVYYNTFVDKLLQDGLLAFFQKYPVLGRLVATVIDFWVEATVEFLQRLKTDICEIQQIYNHSTEVGKATDIKLSLSDPHNCGRSVIILTFESGMKLVYKPRNLELEVAYSKLLEWCNQQAIPLSFKVLKVLNRRNYGWVEYVEQQPCKEEAEAQRFYQRAGMLLCLLYTLRTNDCHHENLIANGEHLVLVDMETLMQHQAKPIADHQLLTEADTTVKEIFSNSVLRTGLLPYWVFDKDKRISYDISGLGSVSPQEIPWRSQRLKFVNTDDMHLVYETVTKPVAGNVPTMKGVALCPNDYLEELVSGFKQMYRFLTEKRDALLATDSPLTIFQGLQARFIFRATHIYGFVLQNTLVPEFLRHGIDRSIELDILSRAFVVTQDNKPNAWAILQAETRAMEQLDIPYFEVNTDSADLSVGLEQPIKNYLKERSYNEVITQLQKLNETDLAQQVAIIQGAFYARVAQTPESAQETRRQEGNKDYSQINPLTKEQLLQEASRIAQEIQKHAIVGADGSIHWIGLSYVINAQRFQFQPLGNSIYEGNFGIALFLAALDYVRGTTQFHDLVLGALQSLRNFLDTPDTNSLQRLTQQIGIGAGTGVASMIYSLVRISQFLADTKLLEDARRFANLITPQVIAADQSFDVTTGTAGGILGLLALYNQTGEPGVLDKAICCGQHLLKNRISIDDCPRAWKTIAEKPSAGLSHGTAGIALALLHLYGTTHDKDYLEAACEGIAYEHSIFSKAAQNWPDYRAIAQRNGQFKFMASWCNGAPGIGLARLGGLSILNTEEIHQDVEVALQATINHSLQDVDFLCCGNFGRFEVLLVAAQKLSRPLLREIAQQRAACVIARAEQIGAYELFTDLPKQVFNLSFFQGTSGIGYELLRLAYPERLPSVLLWE</sequence>
<keyword evidence="1" id="KW-0479">Metal-binding</keyword>
<dbReference type="AlphaFoldDB" id="A0A3S1DE36"/>
<dbReference type="PIRSF" id="PIRSF037228">
    <property type="entry name" value="Lant_mod_RumM"/>
    <property type="match status" value="1"/>
</dbReference>
<dbReference type="GO" id="GO:0005975">
    <property type="term" value="P:carbohydrate metabolic process"/>
    <property type="evidence" value="ECO:0007669"/>
    <property type="project" value="InterPro"/>
</dbReference>
<dbReference type="NCBIfam" id="TIGR03897">
    <property type="entry name" value="lanti_2_LanM"/>
    <property type="match status" value="1"/>
</dbReference>
<dbReference type="InterPro" id="IPR007822">
    <property type="entry name" value="LANC-like"/>
</dbReference>
<feature type="domain" description="Lantibiotic biosynthesis protein dehydration" evidence="2">
    <location>
        <begin position="242"/>
        <end position="626"/>
    </location>
</feature>
<keyword evidence="4" id="KW-1185">Reference proteome</keyword>
<dbReference type="OrthoDB" id="9148343at2"/>
<evidence type="ECO:0000313" key="4">
    <source>
        <dbReference type="Proteomes" id="UP000271624"/>
    </source>
</evidence>
<name>A0A3S1DE36_9CYAN</name>
<feature type="binding site" evidence="1">
    <location>
        <position position="984"/>
    </location>
    <ligand>
        <name>Zn(2+)</name>
        <dbReference type="ChEBI" id="CHEBI:29105"/>
    </ligand>
</feature>
<evidence type="ECO:0000259" key="2">
    <source>
        <dbReference type="Pfam" id="PF13575"/>
    </source>
</evidence>
<dbReference type="GO" id="GO:0031179">
    <property type="term" value="P:peptide modification"/>
    <property type="evidence" value="ECO:0007669"/>
    <property type="project" value="InterPro"/>
</dbReference>